<dbReference type="InterPro" id="IPR025110">
    <property type="entry name" value="AMP-bd_C"/>
</dbReference>
<protein>
    <submittedName>
        <fullName evidence="5">Long-chain-fatty-acid--CoA ligase</fullName>
    </submittedName>
</protein>
<proteinExistence type="inferred from homology"/>
<dbReference type="PANTHER" id="PTHR43201">
    <property type="entry name" value="ACYL-COA SYNTHETASE"/>
    <property type="match status" value="1"/>
</dbReference>
<comment type="similarity">
    <text evidence="1">Belongs to the ATP-dependent AMP-binding enzyme family.</text>
</comment>
<feature type="domain" description="AMP-dependent synthetase/ligase" evidence="3">
    <location>
        <begin position="28"/>
        <end position="425"/>
    </location>
</feature>
<dbReference type="GO" id="GO:0031956">
    <property type="term" value="F:medium-chain fatty acid-CoA ligase activity"/>
    <property type="evidence" value="ECO:0007669"/>
    <property type="project" value="TreeGrafter"/>
</dbReference>
<name>A0A0A1MUN9_9BACI</name>
<dbReference type="PANTHER" id="PTHR43201:SF5">
    <property type="entry name" value="MEDIUM-CHAIN ACYL-COA LIGASE ACSF2, MITOCHONDRIAL"/>
    <property type="match status" value="1"/>
</dbReference>
<dbReference type="RefSeq" id="WP_042532606.1">
    <property type="nucleotide sequence ID" value="NZ_CDGG01000001.1"/>
</dbReference>
<dbReference type="InterPro" id="IPR000873">
    <property type="entry name" value="AMP-dep_synth/lig_dom"/>
</dbReference>
<dbReference type="STRING" id="545501.BN997_02519"/>
<dbReference type="Gene3D" id="3.30.300.30">
    <property type="match status" value="1"/>
</dbReference>
<dbReference type="InterPro" id="IPR042099">
    <property type="entry name" value="ANL_N_sf"/>
</dbReference>
<dbReference type="Pfam" id="PF00501">
    <property type="entry name" value="AMP-binding"/>
    <property type="match status" value="1"/>
</dbReference>
<evidence type="ECO:0000256" key="2">
    <source>
        <dbReference type="ARBA" id="ARBA00022598"/>
    </source>
</evidence>
<dbReference type="AlphaFoldDB" id="A0A0A1MUN9"/>
<dbReference type="GO" id="GO:0006631">
    <property type="term" value="P:fatty acid metabolic process"/>
    <property type="evidence" value="ECO:0007669"/>
    <property type="project" value="TreeGrafter"/>
</dbReference>
<dbReference type="PROSITE" id="PS00455">
    <property type="entry name" value="AMP_BINDING"/>
    <property type="match status" value="1"/>
</dbReference>
<keyword evidence="2 5" id="KW-0436">Ligase</keyword>
<evidence type="ECO:0000313" key="6">
    <source>
        <dbReference type="Proteomes" id="UP000040453"/>
    </source>
</evidence>
<dbReference type="EMBL" id="CDGG01000001">
    <property type="protein sequence ID" value="CEI82636.1"/>
    <property type="molecule type" value="Genomic_DNA"/>
</dbReference>
<feature type="domain" description="AMP-binding enzyme C-terminal" evidence="4">
    <location>
        <begin position="476"/>
        <end position="553"/>
    </location>
</feature>
<keyword evidence="6" id="KW-1185">Reference proteome</keyword>
<dbReference type="InterPro" id="IPR045851">
    <property type="entry name" value="AMP-bd_C_sf"/>
</dbReference>
<sequence>MVSLKSRRKTFEIKSKEWSPEPVHELFFQMANQYKNSEFIICEEKSWSYSDVEDFSKRFGAGLIDLGLKKYDHVALIFPNYAEFIFTKFGASAAGGITVPINYRLKKEEFAYLINQSDSSFIVTVDEWNDINYVSILKQLCPEVFKEEQSERFPKLKEIIVFSPEGKKYSGTTDFYELIFSSERDRAGRVISNIPKSQVTEVTDIMYTSGTTSMPKGVLVTHDMIWRSALGSCLNRGYQEGRRIFIPIPFYHCFGFIEGIIAGSMVGGSLILQINFNGSKALDLMEQHEATDILCVPTIGLKLVEAQQQLHRDLSKLQSMYCAGAEVSQQMWKDIKNQLKIKELNTGYGMTECAAGVLQTDPNDDITYLSKYVGRIIPGGHVGLDELEGKNISFKVRDLETGDILSHGQSGELICKGPLVTNGYYNKEKETAEAIDREGWLKTGDLAVIDENGYISLTGRIKEIYRMGAENVSPKEIEDVLTGHELINQAYVVGVPDSVMGEVGLAWVVLEQNASLSENEIFIYASESLAKYKIPKYIKIVEKNELPMTPVGKVLKRELKEWFIGEQQKVESRF</sequence>
<accession>A0A0A1MUN9</accession>
<evidence type="ECO:0000256" key="1">
    <source>
        <dbReference type="ARBA" id="ARBA00006432"/>
    </source>
</evidence>
<dbReference type="Proteomes" id="UP000040453">
    <property type="component" value="Unassembled WGS sequence"/>
</dbReference>
<gene>
    <name evidence="5" type="primary">lcfB_2</name>
    <name evidence="5" type="ORF">BN997_02519</name>
</gene>
<dbReference type="Pfam" id="PF13193">
    <property type="entry name" value="AMP-binding_C"/>
    <property type="match status" value="1"/>
</dbReference>
<dbReference type="Gene3D" id="3.40.50.12780">
    <property type="entry name" value="N-terminal domain of ligase-like"/>
    <property type="match status" value="1"/>
</dbReference>
<dbReference type="SUPFAM" id="SSF56801">
    <property type="entry name" value="Acetyl-CoA synthetase-like"/>
    <property type="match status" value="1"/>
</dbReference>
<evidence type="ECO:0000259" key="3">
    <source>
        <dbReference type="Pfam" id="PF00501"/>
    </source>
</evidence>
<organism evidence="5 6">
    <name type="scientific">Oceanobacillus oncorhynchi</name>
    <dbReference type="NCBI Taxonomy" id="545501"/>
    <lineage>
        <taxon>Bacteria</taxon>
        <taxon>Bacillati</taxon>
        <taxon>Bacillota</taxon>
        <taxon>Bacilli</taxon>
        <taxon>Bacillales</taxon>
        <taxon>Bacillaceae</taxon>
        <taxon>Oceanobacillus</taxon>
    </lineage>
</organism>
<evidence type="ECO:0000313" key="5">
    <source>
        <dbReference type="EMBL" id="CEI82636.1"/>
    </source>
</evidence>
<evidence type="ECO:0000259" key="4">
    <source>
        <dbReference type="Pfam" id="PF13193"/>
    </source>
</evidence>
<dbReference type="OrthoDB" id="9778383at2"/>
<dbReference type="InterPro" id="IPR020845">
    <property type="entry name" value="AMP-binding_CS"/>
</dbReference>
<reference evidence="5 6" key="1">
    <citation type="submission" date="2014-11" db="EMBL/GenBank/DDBJ databases">
        <authorList>
            <person name="Urmite Genomes Urmite Genomes"/>
        </authorList>
    </citation>
    <scope>NUCLEOTIDE SEQUENCE [LARGE SCALE GENOMIC DNA]</scope>
    <source>
        <strain evidence="5 6">Oc5</strain>
    </source>
</reference>